<evidence type="ECO:0000256" key="3">
    <source>
        <dbReference type="SAM" id="SignalP"/>
    </source>
</evidence>
<comment type="caution">
    <text evidence="4">The sequence shown here is derived from an EMBL/GenBank/DDBJ whole genome shotgun (WGS) entry which is preliminary data.</text>
</comment>
<keyword evidence="3" id="KW-0732">Signal</keyword>
<evidence type="ECO:0000256" key="2">
    <source>
        <dbReference type="ARBA" id="ARBA00022737"/>
    </source>
</evidence>
<sequence length="189" mass="21040">MHSVLRLILSPILVSAFEEQEQQVVQFTSGFLKLHHLQDLSMECPSFFSGHLDQMLSSILKCGITRPQKSRCLKTSLENLAIMHCLLTESDLIHLSQCPSISQLKGLDLSGVIVTNFRPVILQILLEKVAATVLELGLDDCEILDSQDLEAILPALSLCFQLWSSVCEGTSYPWLPRRSCFSILLGCPI</sequence>
<dbReference type="GO" id="GO:0005737">
    <property type="term" value="C:cytoplasm"/>
    <property type="evidence" value="ECO:0007669"/>
    <property type="project" value="TreeGrafter"/>
</dbReference>
<evidence type="ECO:0000313" key="5">
    <source>
        <dbReference type="Proteomes" id="UP000322234"/>
    </source>
</evidence>
<feature type="signal peptide" evidence="3">
    <location>
        <begin position="1"/>
        <end position="16"/>
    </location>
</feature>
<accession>A0A6B0RCG4</accession>
<feature type="chain" id="PRO_5025367042" evidence="3">
    <location>
        <begin position="17"/>
        <end position="189"/>
    </location>
</feature>
<dbReference type="AlphaFoldDB" id="A0A6B0RCG4"/>
<dbReference type="EMBL" id="VBQZ03000039">
    <property type="protein sequence ID" value="MXQ87680.1"/>
    <property type="molecule type" value="Genomic_DNA"/>
</dbReference>
<protein>
    <submittedName>
        <fullName evidence="4">Uncharacterized protein</fullName>
    </submittedName>
</protein>
<keyword evidence="5" id="KW-1185">Reference proteome</keyword>
<evidence type="ECO:0000256" key="1">
    <source>
        <dbReference type="ARBA" id="ARBA00022614"/>
    </source>
</evidence>
<dbReference type="PANTHER" id="PTHR14224:SF19">
    <property type="entry name" value="PRAME FAMILY MEMBER 11-RELATED"/>
    <property type="match status" value="1"/>
</dbReference>
<evidence type="ECO:0000313" key="4">
    <source>
        <dbReference type="EMBL" id="MXQ87680.1"/>
    </source>
</evidence>
<dbReference type="SUPFAM" id="SSF52047">
    <property type="entry name" value="RNI-like"/>
    <property type="match status" value="1"/>
</dbReference>
<organism evidence="4 5">
    <name type="scientific">Bos mutus</name>
    <name type="common">wild yak</name>
    <dbReference type="NCBI Taxonomy" id="72004"/>
    <lineage>
        <taxon>Eukaryota</taxon>
        <taxon>Metazoa</taxon>
        <taxon>Chordata</taxon>
        <taxon>Craniata</taxon>
        <taxon>Vertebrata</taxon>
        <taxon>Euteleostomi</taxon>
        <taxon>Mammalia</taxon>
        <taxon>Eutheria</taxon>
        <taxon>Laurasiatheria</taxon>
        <taxon>Artiodactyla</taxon>
        <taxon>Ruminantia</taxon>
        <taxon>Pecora</taxon>
        <taxon>Bovidae</taxon>
        <taxon>Bovinae</taxon>
        <taxon>Bos</taxon>
    </lineage>
</organism>
<proteinExistence type="predicted"/>
<gene>
    <name evidence="4" type="ORF">E5288_WYG017686</name>
</gene>
<dbReference type="InterPro" id="IPR050694">
    <property type="entry name" value="LRRC14/PRAME"/>
</dbReference>
<reference evidence="4" key="1">
    <citation type="submission" date="2019-10" db="EMBL/GenBank/DDBJ databases">
        <title>The sequence and de novo assembly of the wild yak genome.</title>
        <authorList>
            <person name="Liu Y."/>
        </authorList>
    </citation>
    <scope>NUCLEOTIDE SEQUENCE [LARGE SCALE GENOMIC DNA]</scope>
    <source>
        <strain evidence="4">WY2019</strain>
    </source>
</reference>
<dbReference type="Proteomes" id="UP000322234">
    <property type="component" value="Unassembled WGS sequence"/>
</dbReference>
<name>A0A6B0RCG4_9CETA</name>
<keyword evidence="2" id="KW-0677">Repeat</keyword>
<keyword evidence="1" id="KW-0433">Leucine-rich repeat</keyword>
<dbReference type="PANTHER" id="PTHR14224">
    <property type="entry name" value="SIMILAR TO PREFERENTIALLY EXPRESSED ANTIGEN IN MELANOMA-LIKE 3"/>
    <property type="match status" value="1"/>
</dbReference>